<dbReference type="HOGENOM" id="CLU_1136092_0_0_2"/>
<dbReference type="Proteomes" id="UP000002595">
    <property type="component" value="Chromosome"/>
</dbReference>
<dbReference type="AlphaFoldDB" id="A1RUS4"/>
<keyword evidence="2" id="KW-0472">Membrane</keyword>
<feature type="transmembrane region" description="Helical" evidence="2">
    <location>
        <begin position="21"/>
        <end position="43"/>
    </location>
</feature>
<name>A1RUS4_PYRIL</name>
<evidence type="ECO:0000256" key="2">
    <source>
        <dbReference type="SAM" id="Phobius"/>
    </source>
</evidence>
<evidence type="ECO:0000313" key="4">
    <source>
        <dbReference type="Proteomes" id="UP000002595"/>
    </source>
</evidence>
<sequence>MLKATETFNTLWHRVADGMKSIYAAMLIAQAIPVTAPLGIYLMQATQYYQWVANTALFEAYTLKVLTEVMTYAVTYSGTRSNTANPRQNKSNRLSRSFNSAHIPNNTSGTREVRREHRDAEHKMLNTTGHSKSTANTWKHTHRMLRHSSHTTKLLHTHRNSTSPNNSNSRRACIRNIKDIPSNSTMNPKLRRAYARCVRELTREPLPDLVNGFYDFLMVDFGSIGVGMLGLCCIVFASLLTMAF</sequence>
<dbReference type="eggNOG" id="arCOG05501">
    <property type="taxonomic scope" value="Archaea"/>
</dbReference>
<gene>
    <name evidence="3" type="ordered locus">Pisl_1551</name>
</gene>
<keyword evidence="4" id="KW-1185">Reference proteome</keyword>
<feature type="compositionally biased region" description="Polar residues" evidence="1">
    <location>
        <begin position="79"/>
        <end position="110"/>
    </location>
</feature>
<feature type="transmembrane region" description="Helical" evidence="2">
    <location>
        <begin position="216"/>
        <end position="240"/>
    </location>
</feature>
<dbReference type="KEGG" id="pis:Pisl_1551"/>
<proteinExistence type="predicted"/>
<accession>A1RUS4</accession>
<dbReference type="STRING" id="384616.Pisl_1551"/>
<evidence type="ECO:0000256" key="1">
    <source>
        <dbReference type="SAM" id="MobiDB-lite"/>
    </source>
</evidence>
<dbReference type="eggNOG" id="arCOG10497">
    <property type="taxonomic scope" value="Archaea"/>
</dbReference>
<organism evidence="3 4">
    <name type="scientific">Pyrobaculum islandicum (strain DSM 4184 / JCM 9189 / GEO3)</name>
    <dbReference type="NCBI Taxonomy" id="384616"/>
    <lineage>
        <taxon>Archaea</taxon>
        <taxon>Thermoproteota</taxon>
        <taxon>Thermoprotei</taxon>
        <taxon>Thermoproteales</taxon>
        <taxon>Thermoproteaceae</taxon>
        <taxon>Pyrobaculum</taxon>
    </lineage>
</organism>
<keyword evidence="2" id="KW-0812">Transmembrane</keyword>
<feature type="region of interest" description="Disordered" evidence="1">
    <location>
        <begin position="79"/>
        <end position="116"/>
    </location>
</feature>
<evidence type="ECO:0000313" key="3">
    <source>
        <dbReference type="EMBL" id="ABL88706.1"/>
    </source>
</evidence>
<dbReference type="EMBL" id="CP000504">
    <property type="protein sequence ID" value="ABL88706.1"/>
    <property type="molecule type" value="Genomic_DNA"/>
</dbReference>
<keyword evidence="2" id="KW-1133">Transmembrane helix</keyword>
<protein>
    <submittedName>
        <fullName evidence="3">Uncharacterized protein</fullName>
    </submittedName>
</protein>
<reference evidence="3" key="1">
    <citation type="submission" date="2006-12" db="EMBL/GenBank/DDBJ databases">
        <title>Complete sequence of Pyrobaculum islandicum DSM 4184.</title>
        <authorList>
            <person name="Copeland A."/>
            <person name="Lucas S."/>
            <person name="Lapidus A."/>
            <person name="Barry K."/>
            <person name="Detter J.C."/>
            <person name="Glavina del Rio T."/>
            <person name="Dalin E."/>
            <person name="Tice H."/>
            <person name="Pitluck S."/>
            <person name="Meincke L."/>
            <person name="Brettin T."/>
            <person name="Bruce D."/>
            <person name="Han C."/>
            <person name="Tapia R."/>
            <person name="Gilna P."/>
            <person name="Schmutz J."/>
            <person name="Larimer F."/>
            <person name="Land M."/>
            <person name="Hauser L."/>
            <person name="Kyrpides N."/>
            <person name="Mikhailova N."/>
            <person name="Cozen A.E."/>
            <person name="Fitz-Gibbon S.T."/>
            <person name="House C.H."/>
            <person name="Saltikov C."/>
            <person name="Lowe T."/>
            <person name="Richardson P."/>
        </authorList>
    </citation>
    <scope>NUCLEOTIDE SEQUENCE [LARGE SCALE GENOMIC DNA]</scope>
    <source>
        <strain evidence="3">DSM 4184</strain>
    </source>
</reference>